<dbReference type="AlphaFoldDB" id="A0A3M7SK84"/>
<gene>
    <name evidence="2" type="ORF">BpHYR1_011717</name>
</gene>
<proteinExistence type="predicted"/>
<keyword evidence="1" id="KW-0472">Membrane</keyword>
<name>A0A3M7SK84_BRAPC</name>
<keyword evidence="3" id="KW-1185">Reference proteome</keyword>
<protein>
    <submittedName>
        <fullName evidence="2">Uncharacterized protein</fullName>
    </submittedName>
</protein>
<evidence type="ECO:0000313" key="3">
    <source>
        <dbReference type="Proteomes" id="UP000276133"/>
    </source>
</evidence>
<dbReference type="Proteomes" id="UP000276133">
    <property type="component" value="Unassembled WGS sequence"/>
</dbReference>
<sequence>MSKKRINSCTHCLRHLNALKLVEFIQFFKEARWCLKLAGKALSDWSRNLVLPSMFCIILFFVNSWTIFCPFQASWVGIGLSFYIPVMRIFIFIKPRLFLMELNSFCRCVSGVEGVNKKHEKVVARCLCDSFIEMFTSIALYNMIPLF</sequence>
<comment type="caution">
    <text evidence="2">The sequence shown here is derived from an EMBL/GenBank/DDBJ whole genome shotgun (WGS) entry which is preliminary data.</text>
</comment>
<keyword evidence="1" id="KW-0812">Transmembrane</keyword>
<evidence type="ECO:0000313" key="2">
    <source>
        <dbReference type="EMBL" id="RNA36142.1"/>
    </source>
</evidence>
<reference evidence="2 3" key="1">
    <citation type="journal article" date="2018" name="Sci. Rep.">
        <title>Genomic signatures of local adaptation to the degree of environmental predictability in rotifers.</title>
        <authorList>
            <person name="Franch-Gras L."/>
            <person name="Hahn C."/>
            <person name="Garcia-Roger E.M."/>
            <person name="Carmona M.J."/>
            <person name="Serra M."/>
            <person name="Gomez A."/>
        </authorList>
    </citation>
    <scope>NUCLEOTIDE SEQUENCE [LARGE SCALE GENOMIC DNA]</scope>
    <source>
        <strain evidence="2">HYR1</strain>
    </source>
</reference>
<organism evidence="2 3">
    <name type="scientific">Brachionus plicatilis</name>
    <name type="common">Marine rotifer</name>
    <name type="synonym">Brachionus muelleri</name>
    <dbReference type="NCBI Taxonomy" id="10195"/>
    <lineage>
        <taxon>Eukaryota</taxon>
        <taxon>Metazoa</taxon>
        <taxon>Spiralia</taxon>
        <taxon>Gnathifera</taxon>
        <taxon>Rotifera</taxon>
        <taxon>Eurotatoria</taxon>
        <taxon>Monogononta</taxon>
        <taxon>Pseudotrocha</taxon>
        <taxon>Ploima</taxon>
        <taxon>Brachionidae</taxon>
        <taxon>Brachionus</taxon>
    </lineage>
</organism>
<feature type="transmembrane region" description="Helical" evidence="1">
    <location>
        <begin position="74"/>
        <end position="93"/>
    </location>
</feature>
<evidence type="ECO:0000256" key="1">
    <source>
        <dbReference type="SAM" id="Phobius"/>
    </source>
</evidence>
<dbReference type="EMBL" id="REGN01001229">
    <property type="protein sequence ID" value="RNA36142.1"/>
    <property type="molecule type" value="Genomic_DNA"/>
</dbReference>
<accession>A0A3M7SK84</accession>
<keyword evidence="1" id="KW-1133">Transmembrane helix</keyword>
<feature type="transmembrane region" description="Helical" evidence="1">
    <location>
        <begin position="49"/>
        <end position="68"/>
    </location>
</feature>